<keyword evidence="7" id="KW-0175">Coiled coil</keyword>
<dbReference type="Pfam" id="PF06102">
    <property type="entry name" value="RRP36"/>
    <property type="match status" value="1"/>
</dbReference>
<evidence type="ECO:0000256" key="6">
    <source>
        <dbReference type="RuleBase" id="RU368027"/>
    </source>
</evidence>
<name>A0A6B2LAH0_9EUKA</name>
<evidence type="ECO:0000256" key="8">
    <source>
        <dbReference type="SAM" id="MobiDB-lite"/>
    </source>
</evidence>
<dbReference type="EMBL" id="GIBP01004667">
    <property type="protein sequence ID" value="NDV33636.1"/>
    <property type="molecule type" value="Transcribed_RNA"/>
</dbReference>
<keyword evidence="3 6" id="KW-0690">Ribosome biogenesis</keyword>
<feature type="compositionally biased region" description="Basic residues" evidence="8">
    <location>
        <begin position="197"/>
        <end position="211"/>
    </location>
</feature>
<reference evidence="9" key="1">
    <citation type="journal article" date="2020" name="J. Eukaryot. Microbiol.">
        <title>De novo Sequencing, Assembly and Annotation of the Transcriptome for the Free-Living Testate Amoeba Arcella intermedia.</title>
        <authorList>
            <person name="Ribeiro G.M."/>
            <person name="Porfirio-Sousa A.L."/>
            <person name="Maurer-Alcala X.X."/>
            <person name="Katz L.A."/>
            <person name="Lahr D.J.G."/>
        </authorList>
    </citation>
    <scope>NUCLEOTIDE SEQUENCE</scope>
</reference>
<evidence type="ECO:0000256" key="4">
    <source>
        <dbReference type="ARBA" id="ARBA00022552"/>
    </source>
</evidence>
<evidence type="ECO:0000313" key="9">
    <source>
        <dbReference type="EMBL" id="NDV34053.1"/>
    </source>
</evidence>
<dbReference type="GO" id="GO:0000462">
    <property type="term" value="P:maturation of SSU-rRNA from tricistronic rRNA transcript (SSU-rRNA, 5.8S rRNA, LSU-rRNA)"/>
    <property type="evidence" value="ECO:0007669"/>
    <property type="project" value="TreeGrafter"/>
</dbReference>
<comment type="subcellular location">
    <subcellularLocation>
        <location evidence="1 6">Nucleus</location>
        <location evidence="1 6">Nucleolus</location>
    </subcellularLocation>
</comment>
<dbReference type="EMBL" id="GIBP01005084">
    <property type="protein sequence ID" value="NDV34053.1"/>
    <property type="molecule type" value="Transcribed_RNA"/>
</dbReference>
<comment type="similarity">
    <text evidence="2 6">Belongs to the RRP36 family.</text>
</comment>
<protein>
    <recommendedName>
        <fullName evidence="6">rRNA biogenesis protein RRP36</fullName>
    </recommendedName>
</protein>
<dbReference type="PANTHER" id="PTHR21738">
    <property type="entry name" value="RIBOSOMAL RNA PROCESSING PROTEIN 36 HOMOLOG"/>
    <property type="match status" value="1"/>
</dbReference>
<dbReference type="PANTHER" id="PTHR21738:SF0">
    <property type="entry name" value="RIBOSOMAL RNA PROCESSING PROTEIN 36 HOMOLOG"/>
    <property type="match status" value="1"/>
</dbReference>
<comment type="function">
    <text evidence="6">Component of the 90S pre-ribosome involved in the maturation of rRNAs. Required for early cleavages of the pre-RNAs in the 40S ribosomal subunit maturation pathway.</text>
</comment>
<evidence type="ECO:0000256" key="7">
    <source>
        <dbReference type="SAM" id="Coils"/>
    </source>
</evidence>
<proteinExistence type="inferred from homology"/>
<dbReference type="GO" id="GO:0005730">
    <property type="term" value="C:nucleolus"/>
    <property type="evidence" value="ECO:0007669"/>
    <property type="project" value="UniProtKB-SubCell"/>
</dbReference>
<evidence type="ECO:0000256" key="2">
    <source>
        <dbReference type="ARBA" id="ARBA00009418"/>
    </source>
</evidence>
<dbReference type="EMBL" id="GIBP01005127">
    <property type="protein sequence ID" value="NDV34096.1"/>
    <property type="molecule type" value="Transcribed_RNA"/>
</dbReference>
<keyword evidence="4 6" id="KW-0698">rRNA processing</keyword>
<organism evidence="9">
    <name type="scientific">Arcella intermedia</name>
    <dbReference type="NCBI Taxonomy" id="1963864"/>
    <lineage>
        <taxon>Eukaryota</taxon>
        <taxon>Amoebozoa</taxon>
        <taxon>Tubulinea</taxon>
        <taxon>Elardia</taxon>
        <taxon>Arcellinida</taxon>
        <taxon>Sphaerothecina</taxon>
        <taxon>Arcellidae</taxon>
        <taxon>Arcella</taxon>
    </lineage>
</organism>
<evidence type="ECO:0000256" key="5">
    <source>
        <dbReference type="ARBA" id="ARBA00023242"/>
    </source>
</evidence>
<accession>A0A6B2LAH0</accession>
<dbReference type="AlphaFoldDB" id="A0A6B2LAH0"/>
<comment type="subunit">
    <text evidence="6">Associates with 90S and pre-40S pre-ribosomal particles.</text>
</comment>
<keyword evidence="5 6" id="KW-0539">Nucleus</keyword>
<dbReference type="GO" id="GO:0030686">
    <property type="term" value="C:90S preribosome"/>
    <property type="evidence" value="ECO:0007669"/>
    <property type="project" value="TreeGrafter"/>
</dbReference>
<evidence type="ECO:0000256" key="3">
    <source>
        <dbReference type="ARBA" id="ARBA00022517"/>
    </source>
</evidence>
<feature type="region of interest" description="Disordered" evidence="8">
    <location>
        <begin position="197"/>
        <end position="219"/>
    </location>
</feature>
<keyword evidence="6" id="KW-0687">Ribonucleoprotein</keyword>
<feature type="coiled-coil region" evidence="7">
    <location>
        <begin position="99"/>
        <end position="155"/>
    </location>
</feature>
<dbReference type="InterPro" id="IPR009292">
    <property type="entry name" value="RRP36"/>
</dbReference>
<sequence>MLSELPFEERANIRKYDDSYTVYKNDSSFLEKEVKRLREINRQRKRTASMPAEISAKFPVSRKVVVLQPKKKVTRDPRFDSLSGDYHEDLFKKSYQFLYDLQEDEMATLRAQIAKEKNLEQKEKLQRGLGIMEDRKRAEKIKERRRNIIKEHRKEEMAKVAMGKTPYYLKKSDVKDIELKARFKELQDKGQLDNYLKKKRKRIESKEKKKLPFGNPRNS</sequence>
<evidence type="ECO:0000256" key="1">
    <source>
        <dbReference type="ARBA" id="ARBA00004604"/>
    </source>
</evidence>